<evidence type="ECO:0000256" key="4">
    <source>
        <dbReference type="ARBA" id="ARBA00037981"/>
    </source>
</evidence>
<comment type="cofactor">
    <cofactor evidence="1">
        <name>FAD</name>
        <dbReference type="ChEBI" id="CHEBI:57692"/>
    </cofactor>
</comment>
<keyword evidence="3" id="KW-0274">FAD</keyword>
<evidence type="ECO:0000256" key="3">
    <source>
        <dbReference type="ARBA" id="ARBA00022827"/>
    </source>
</evidence>
<dbReference type="SUPFAM" id="SSF52218">
    <property type="entry name" value="Flavoproteins"/>
    <property type="match status" value="1"/>
</dbReference>
<dbReference type="STRING" id="1423807.FD16_GL001954"/>
<dbReference type="PANTHER" id="PTHR46305:SF3">
    <property type="entry name" value="NADPH:QUINONE OXIDOREDUCTASE MDAB"/>
    <property type="match status" value="1"/>
</dbReference>
<evidence type="ECO:0000313" key="7">
    <source>
        <dbReference type="Proteomes" id="UP000051820"/>
    </source>
</evidence>
<evidence type="ECO:0000259" key="5">
    <source>
        <dbReference type="Pfam" id="PF02525"/>
    </source>
</evidence>
<dbReference type="PATRIC" id="fig|1423807.3.peg.2007"/>
<dbReference type="RefSeq" id="WP_010621960.1">
    <property type="nucleotide sequence ID" value="NZ_AZGF01000005.1"/>
</dbReference>
<evidence type="ECO:0000256" key="2">
    <source>
        <dbReference type="ARBA" id="ARBA00022630"/>
    </source>
</evidence>
<dbReference type="AlphaFoldDB" id="A0A0R1W4R4"/>
<comment type="caution">
    <text evidence="6">The sequence shown here is derived from an EMBL/GenBank/DDBJ whole genome shotgun (WGS) entry which is preliminary data.</text>
</comment>
<sequence length="182" mass="20750">MKVLIVDGYFPHPDSKGQLTGDLVKIFGELFTNRGDEVKYSNTRAFNKTEEENKIIWCDILIIQFPVYWYQVPSGLKRYFDDVLSEGVAYKSVLNYGTGPLLSGKQYLISTTWAAPDSIYEQGQFLDGFTLDDILLPLDLTMKYCGLTKIAGGPIGFYDVFDNTDENQYKLKIKRVIDKIDL</sequence>
<dbReference type="Proteomes" id="UP000051820">
    <property type="component" value="Unassembled WGS sequence"/>
</dbReference>
<dbReference type="eggNOG" id="COG2249">
    <property type="taxonomic scope" value="Bacteria"/>
</dbReference>
<accession>A0A0R1W4R4</accession>
<protein>
    <submittedName>
        <fullName evidence="6">Modulator of drug activity B</fullName>
    </submittedName>
</protein>
<dbReference type="InterPro" id="IPR052397">
    <property type="entry name" value="NADPH-QR_MdaB"/>
</dbReference>
<comment type="similarity">
    <text evidence="4">Belongs to the oxidoreductase MdaB family.</text>
</comment>
<keyword evidence="2" id="KW-0285">Flavoprotein</keyword>
<dbReference type="Gene3D" id="3.40.50.360">
    <property type="match status" value="1"/>
</dbReference>
<reference evidence="6 7" key="1">
    <citation type="journal article" date="2015" name="Genome Announc.">
        <title>Expanding the biotechnology potential of lactobacilli through comparative genomics of 213 strains and associated genera.</title>
        <authorList>
            <person name="Sun Z."/>
            <person name="Harris H.M."/>
            <person name="McCann A."/>
            <person name="Guo C."/>
            <person name="Argimon S."/>
            <person name="Zhang W."/>
            <person name="Yang X."/>
            <person name="Jeffery I.B."/>
            <person name="Cooney J.C."/>
            <person name="Kagawa T.F."/>
            <person name="Liu W."/>
            <person name="Song Y."/>
            <person name="Salvetti E."/>
            <person name="Wrobel A."/>
            <person name="Rasinkangas P."/>
            <person name="Parkhill J."/>
            <person name="Rea M.C."/>
            <person name="O'Sullivan O."/>
            <person name="Ritari J."/>
            <person name="Douillard F.P."/>
            <person name="Paul Ross R."/>
            <person name="Yang R."/>
            <person name="Briner A.E."/>
            <person name="Felis G.E."/>
            <person name="de Vos W.M."/>
            <person name="Barrangou R."/>
            <person name="Klaenhammer T.R."/>
            <person name="Caufield P.W."/>
            <person name="Cui Y."/>
            <person name="Zhang H."/>
            <person name="O'Toole P.W."/>
        </authorList>
    </citation>
    <scope>NUCLEOTIDE SEQUENCE [LARGE SCALE GENOMIC DNA]</scope>
    <source>
        <strain evidence="6 7">DSM 5007</strain>
    </source>
</reference>
<dbReference type="InterPro" id="IPR029039">
    <property type="entry name" value="Flavoprotein-like_sf"/>
</dbReference>
<feature type="domain" description="Flavodoxin-like fold" evidence="5">
    <location>
        <begin position="1"/>
        <end position="161"/>
    </location>
</feature>
<dbReference type="EMBL" id="AZGF01000005">
    <property type="protein sequence ID" value="KRM12776.1"/>
    <property type="molecule type" value="Genomic_DNA"/>
</dbReference>
<organism evidence="6 7">
    <name type="scientific">Paucilactobacillus suebicus DSM 5007 = KCTC 3549</name>
    <dbReference type="NCBI Taxonomy" id="1423807"/>
    <lineage>
        <taxon>Bacteria</taxon>
        <taxon>Bacillati</taxon>
        <taxon>Bacillota</taxon>
        <taxon>Bacilli</taxon>
        <taxon>Lactobacillales</taxon>
        <taxon>Lactobacillaceae</taxon>
        <taxon>Paucilactobacillus</taxon>
    </lineage>
</organism>
<evidence type="ECO:0000256" key="1">
    <source>
        <dbReference type="ARBA" id="ARBA00001974"/>
    </source>
</evidence>
<dbReference type="InterPro" id="IPR003680">
    <property type="entry name" value="Flavodoxin_fold"/>
</dbReference>
<dbReference type="PANTHER" id="PTHR46305">
    <property type="match status" value="1"/>
</dbReference>
<dbReference type="OrthoDB" id="9798454at2"/>
<name>A0A0R1W4R4_9LACO</name>
<evidence type="ECO:0000313" key="6">
    <source>
        <dbReference type="EMBL" id="KRM12776.1"/>
    </source>
</evidence>
<gene>
    <name evidence="6" type="ORF">FD16_GL001954</name>
</gene>
<keyword evidence="7" id="KW-1185">Reference proteome</keyword>
<proteinExistence type="inferred from homology"/>
<dbReference type="Pfam" id="PF02525">
    <property type="entry name" value="Flavodoxin_2"/>
    <property type="match status" value="1"/>
</dbReference>